<dbReference type="PROSITE" id="PS51257">
    <property type="entry name" value="PROKAR_LIPOPROTEIN"/>
    <property type="match status" value="1"/>
</dbReference>
<evidence type="ECO:0000313" key="2">
    <source>
        <dbReference type="Proteomes" id="UP000594263"/>
    </source>
</evidence>
<protein>
    <submittedName>
        <fullName evidence="1">Uncharacterized protein</fullName>
    </submittedName>
</protein>
<dbReference type="Gramene" id="Kaladp0008s0015.1.v1.1">
    <property type="protein sequence ID" value="Kaladp0008s0015.1.v1.1"/>
    <property type="gene ID" value="Kaladp0008s0015.v1.1"/>
</dbReference>
<organism evidence="1 2">
    <name type="scientific">Kalanchoe fedtschenkoi</name>
    <name type="common">Lavender scallops</name>
    <name type="synonym">South American air plant</name>
    <dbReference type="NCBI Taxonomy" id="63787"/>
    <lineage>
        <taxon>Eukaryota</taxon>
        <taxon>Viridiplantae</taxon>
        <taxon>Streptophyta</taxon>
        <taxon>Embryophyta</taxon>
        <taxon>Tracheophyta</taxon>
        <taxon>Spermatophyta</taxon>
        <taxon>Magnoliopsida</taxon>
        <taxon>eudicotyledons</taxon>
        <taxon>Gunneridae</taxon>
        <taxon>Pentapetalae</taxon>
        <taxon>Saxifragales</taxon>
        <taxon>Crassulaceae</taxon>
        <taxon>Kalanchoe</taxon>
    </lineage>
</organism>
<dbReference type="AlphaFoldDB" id="A0A7N0RD92"/>
<sequence length="125" mass="13780">MKSLVAVAIAAYVESHSFSQVSTGCIVEVGVHFPAFLCLRFMKSDFKLGYRSSVHQSTVTLQMTWTAAALGVLRSKKSWPACFFCPLSTMETSSCLSSSSHPVQPRTSLSPLHSIHADYQRDYTL</sequence>
<evidence type="ECO:0000313" key="1">
    <source>
        <dbReference type="EnsemblPlants" id="Kaladp0008s0015.1.v1.1"/>
    </source>
</evidence>
<accession>A0A7N0RD92</accession>
<dbReference type="Proteomes" id="UP000594263">
    <property type="component" value="Unplaced"/>
</dbReference>
<reference evidence="1" key="1">
    <citation type="submission" date="2021-01" db="UniProtKB">
        <authorList>
            <consortium name="EnsemblPlants"/>
        </authorList>
    </citation>
    <scope>IDENTIFICATION</scope>
</reference>
<name>A0A7N0RD92_KALFE</name>
<proteinExistence type="predicted"/>
<dbReference type="EnsemblPlants" id="Kaladp0008s0015.1.v1.1">
    <property type="protein sequence ID" value="Kaladp0008s0015.1.v1.1"/>
    <property type="gene ID" value="Kaladp0008s0015.v1.1"/>
</dbReference>
<keyword evidence="2" id="KW-1185">Reference proteome</keyword>